<evidence type="ECO:0000313" key="1">
    <source>
        <dbReference type="EMBL" id="QQA62647.1"/>
    </source>
</evidence>
<dbReference type="EMBL" id="CP065937">
    <property type="protein sequence ID" value="QQA62647.1"/>
    <property type="molecule type" value="Genomic_DNA"/>
</dbReference>
<name>A0A7T3X5J7_AERCA</name>
<protein>
    <submittedName>
        <fullName evidence="1">Uncharacterized protein</fullName>
    </submittedName>
</protein>
<organism evidence="1">
    <name type="scientific">Aeromonas caviae</name>
    <name type="common">Aeromonas punctata</name>
    <dbReference type="NCBI Taxonomy" id="648"/>
    <lineage>
        <taxon>Bacteria</taxon>
        <taxon>Pseudomonadati</taxon>
        <taxon>Pseudomonadota</taxon>
        <taxon>Gammaproteobacteria</taxon>
        <taxon>Aeromonadales</taxon>
        <taxon>Aeromonadaceae</taxon>
        <taxon>Aeromonas</taxon>
    </lineage>
</organism>
<dbReference type="RefSeq" id="WP_198497917.1">
    <property type="nucleotide sequence ID" value="NZ_JAOCFK010000168.1"/>
</dbReference>
<accession>A0A7T3X5J7</accession>
<reference evidence="1" key="1">
    <citation type="submission" date="2020-12" db="EMBL/GenBank/DDBJ databases">
        <title>GES Beta-lactamases isolated from hospital effluents in Brazil.</title>
        <authorList>
            <person name="Conte D."/>
            <person name="Mesa D."/>
            <person name="Palmeiro J.K."/>
            <person name="Dalla-Costa L.M."/>
        </authorList>
    </citation>
    <scope>NUCLEOTIDE SEQUENCE [LARGE SCALE GENOMIC DNA]</scope>
    <source>
        <strain evidence="1">Aero21</strain>
    </source>
</reference>
<dbReference type="AlphaFoldDB" id="A0A7T3X5J7"/>
<gene>
    <name evidence="1" type="ORF">JC965_09430</name>
</gene>
<proteinExistence type="predicted"/>
<sequence>MAIHDNGVDVQVYKKLDDPIFVDYLWYRTGQINHASPADTPPHPMLMKYLALACKEPSAYAFMRNYNPRDENTFELQRWICTLENEFHEKCLTEKNYDWLENKNTRLNCFIWRLISHITIRDDSRDQLLDKNYDFVIHPSLVDENIKIHTSMDSKKNSNVSMQNIISTINRLPCNKDAKEKLARAISELSESIMKNDEITAWFKKHNKDKVSWLHHYLENKRIDYTPLVLNSTAAQKDDLISFFDVLSVVNIDRYKLLVSNIKKAWSQKIYRDKNLEKKQYSINMSKDIGDILDELSHMEQKNKNAIIEELIREAYAKRCAI</sequence>